<dbReference type="PROSITE" id="PS00678">
    <property type="entry name" value="WD_REPEATS_1"/>
    <property type="match status" value="2"/>
</dbReference>
<dbReference type="Gene3D" id="2.130.10.10">
    <property type="entry name" value="YVTN repeat-like/Quinoprotein amine dehydrogenase"/>
    <property type="match status" value="2"/>
</dbReference>
<comment type="caution">
    <text evidence="6">The sequence shown here is derived from an EMBL/GenBank/DDBJ whole genome shotgun (WGS) entry which is preliminary data.</text>
</comment>
<evidence type="ECO:0000256" key="2">
    <source>
        <dbReference type="ARBA" id="ARBA00022574"/>
    </source>
</evidence>
<feature type="region of interest" description="Disordered" evidence="5">
    <location>
        <begin position="51"/>
        <end position="94"/>
    </location>
</feature>
<feature type="compositionally biased region" description="Basic and acidic residues" evidence="5">
    <location>
        <begin position="247"/>
        <end position="260"/>
    </location>
</feature>
<dbReference type="Proteomes" id="UP001309876">
    <property type="component" value="Unassembled WGS sequence"/>
</dbReference>
<dbReference type="Pfam" id="PF00400">
    <property type="entry name" value="WD40"/>
    <property type="match status" value="3"/>
</dbReference>
<keyword evidence="7" id="KW-1185">Reference proteome</keyword>
<dbReference type="PRINTS" id="PR00320">
    <property type="entry name" value="GPROTEINBRPT"/>
</dbReference>
<proteinExistence type="predicted"/>
<feature type="compositionally biased region" description="Basic residues" evidence="5">
    <location>
        <begin position="261"/>
        <end position="271"/>
    </location>
</feature>
<feature type="compositionally biased region" description="Acidic residues" evidence="5">
    <location>
        <begin position="51"/>
        <end position="68"/>
    </location>
</feature>
<feature type="repeat" description="WD" evidence="4">
    <location>
        <begin position="275"/>
        <end position="317"/>
    </location>
</feature>
<feature type="repeat" description="WD" evidence="4">
    <location>
        <begin position="417"/>
        <end position="459"/>
    </location>
</feature>
<keyword evidence="2 4" id="KW-0853">WD repeat</keyword>
<feature type="compositionally biased region" description="Acidic residues" evidence="5">
    <location>
        <begin position="533"/>
        <end position="548"/>
    </location>
</feature>
<dbReference type="PROSITE" id="PS50294">
    <property type="entry name" value="WD_REPEATS_REGION"/>
    <property type="match status" value="2"/>
</dbReference>
<evidence type="ECO:0000256" key="4">
    <source>
        <dbReference type="PROSITE-ProRule" id="PRU00221"/>
    </source>
</evidence>
<evidence type="ECO:0000256" key="3">
    <source>
        <dbReference type="ARBA" id="ARBA00022737"/>
    </source>
</evidence>
<gene>
    <name evidence="6" type="primary">PWP1</name>
    <name evidence="6" type="ORF">LTR05_004576</name>
</gene>
<dbReference type="PROSITE" id="PS50082">
    <property type="entry name" value="WD_REPEATS_2"/>
    <property type="match status" value="2"/>
</dbReference>
<organism evidence="6 7">
    <name type="scientific">Lithohypha guttulata</name>
    <dbReference type="NCBI Taxonomy" id="1690604"/>
    <lineage>
        <taxon>Eukaryota</taxon>
        <taxon>Fungi</taxon>
        <taxon>Dikarya</taxon>
        <taxon>Ascomycota</taxon>
        <taxon>Pezizomycotina</taxon>
        <taxon>Eurotiomycetes</taxon>
        <taxon>Chaetothyriomycetidae</taxon>
        <taxon>Chaetothyriales</taxon>
        <taxon>Trichomeriaceae</taxon>
        <taxon>Lithohypha</taxon>
    </lineage>
</organism>
<dbReference type="SMART" id="SM00320">
    <property type="entry name" value="WD40"/>
    <property type="match status" value="5"/>
</dbReference>
<dbReference type="FunFam" id="2.130.10.10:FF:000457">
    <property type="entry name" value="rRNA processing protein Pwp1"/>
    <property type="match status" value="1"/>
</dbReference>
<dbReference type="PANTHER" id="PTHR14091:SF0">
    <property type="entry name" value="PERIODIC TRYPTOPHAN PROTEIN 1 HOMOLOG"/>
    <property type="match status" value="1"/>
</dbReference>
<protein>
    <submittedName>
        <fullName evidence="6">rRNA-processing protein</fullName>
    </submittedName>
</protein>
<reference evidence="6 7" key="1">
    <citation type="submission" date="2023-08" db="EMBL/GenBank/DDBJ databases">
        <title>Black Yeasts Isolated from many extreme environments.</title>
        <authorList>
            <person name="Coleine C."/>
            <person name="Stajich J.E."/>
            <person name="Selbmann L."/>
        </authorList>
    </citation>
    <scope>NUCLEOTIDE SEQUENCE [LARGE SCALE GENOMIC DNA]</scope>
    <source>
        <strain evidence="6 7">CCFEE 5910</strain>
    </source>
</reference>
<dbReference type="EMBL" id="JAVRRJ010000004">
    <property type="protein sequence ID" value="KAK5085295.1"/>
    <property type="molecule type" value="Genomic_DNA"/>
</dbReference>
<feature type="compositionally biased region" description="Polar residues" evidence="5">
    <location>
        <begin position="73"/>
        <end position="86"/>
    </location>
</feature>
<dbReference type="InterPro" id="IPR019775">
    <property type="entry name" value="WD40_repeat_CS"/>
</dbReference>
<dbReference type="AlphaFoldDB" id="A0AAN7SYY8"/>
<dbReference type="SUPFAM" id="SSF50978">
    <property type="entry name" value="WD40 repeat-like"/>
    <property type="match status" value="1"/>
</dbReference>
<dbReference type="InterPro" id="IPR020472">
    <property type="entry name" value="WD40_PAC1"/>
</dbReference>
<dbReference type="InterPro" id="IPR036322">
    <property type="entry name" value="WD40_repeat_dom_sf"/>
</dbReference>
<evidence type="ECO:0000256" key="1">
    <source>
        <dbReference type="ARBA" id="ARBA00022553"/>
    </source>
</evidence>
<feature type="region of interest" description="Disordered" evidence="5">
    <location>
        <begin position="244"/>
        <end position="279"/>
    </location>
</feature>
<dbReference type="PANTHER" id="PTHR14091">
    <property type="entry name" value="PERIODIC TRYPTOPHAN PROTEIN 1"/>
    <property type="match status" value="1"/>
</dbReference>
<evidence type="ECO:0000256" key="5">
    <source>
        <dbReference type="SAM" id="MobiDB-lite"/>
    </source>
</evidence>
<keyword evidence="1" id="KW-0597">Phosphoprotein</keyword>
<accession>A0AAN7SYY8</accession>
<dbReference type="GO" id="GO:0005634">
    <property type="term" value="C:nucleus"/>
    <property type="evidence" value="ECO:0007669"/>
    <property type="project" value="TreeGrafter"/>
</dbReference>
<dbReference type="InterPro" id="IPR044285">
    <property type="entry name" value="PWP1"/>
</dbReference>
<feature type="region of interest" description="Disordered" evidence="5">
    <location>
        <begin position="519"/>
        <end position="562"/>
    </location>
</feature>
<name>A0AAN7SYY8_9EURO</name>
<keyword evidence="3" id="KW-0677">Repeat</keyword>
<evidence type="ECO:0000313" key="7">
    <source>
        <dbReference type="Proteomes" id="UP001309876"/>
    </source>
</evidence>
<dbReference type="GO" id="GO:0006364">
    <property type="term" value="P:rRNA processing"/>
    <property type="evidence" value="ECO:0007669"/>
    <property type="project" value="InterPro"/>
</dbReference>
<sequence length="562" mass="61945">MSMTLATAWVRRGVAAEFPHKYEVDEAELGRIEKLARLQLADAQEDLDAAQNDMDGENEDSEDDDDEAGVPTGIQNGTSRIRGTTTDNDDDMREYNLSEYDDDEVDQETGERFAMFGNVRSLAYHQVGEEDPYLVLPEGEDSDNEREELQVLATDNMILAAKVEDEVPHLEILVYEDEADNIYVHHDIMLPAIPLCLEWLDVPVGKTNGDKKQGNFVAVGMMGPEIEVWDLDVVDSMYPAAILGQQPEEKEQEEKSISKDSKKKSKKKKKPKPNDSYHVDGVLSLSLNRHHRNLLASASADGTIKLWELNTGTCAKSYTQHGKAKITSLDWHPSPERSTILLSGSADTKTVVITDMRAPEATAPTWQVEADIERVKWNPHDPDFFYVTTEAGTVHYFNSRTPPAPNAPGISKPVFTLQAHDSAVTAFDINPLVSGFLATASEDKTVKLWNVVDNKPSMVVSRNLDVGRVFSAQFAPDNEVAFRLCVAGSKGNVQVWDTSTNAAVRKVFAGRAQLPAGDDVKERLVASSGGGGGEDEEEDESEEEDVAEDGAGQNGWESMEED</sequence>
<dbReference type="InterPro" id="IPR001680">
    <property type="entry name" value="WD40_rpt"/>
</dbReference>
<evidence type="ECO:0000313" key="6">
    <source>
        <dbReference type="EMBL" id="KAK5085295.1"/>
    </source>
</evidence>
<dbReference type="InterPro" id="IPR015943">
    <property type="entry name" value="WD40/YVTN_repeat-like_dom_sf"/>
</dbReference>